<evidence type="ECO:0000313" key="2">
    <source>
        <dbReference type="Proteomes" id="UP001148662"/>
    </source>
</evidence>
<dbReference type="EMBL" id="JANHOG010001775">
    <property type="protein sequence ID" value="KAJ3531794.1"/>
    <property type="molecule type" value="Genomic_DNA"/>
</dbReference>
<evidence type="ECO:0000313" key="1">
    <source>
        <dbReference type="EMBL" id="KAJ3531794.1"/>
    </source>
</evidence>
<dbReference type="Proteomes" id="UP001148662">
    <property type="component" value="Unassembled WGS sequence"/>
</dbReference>
<proteinExistence type="predicted"/>
<comment type="caution">
    <text evidence="1">The sequence shown here is derived from an EMBL/GenBank/DDBJ whole genome shotgun (WGS) entry which is preliminary data.</text>
</comment>
<keyword evidence="2" id="KW-1185">Reference proteome</keyword>
<accession>A0ACC1S4B0</accession>
<reference evidence="1" key="1">
    <citation type="submission" date="2022-07" db="EMBL/GenBank/DDBJ databases">
        <title>Genome Sequence of Phlebia brevispora.</title>
        <authorList>
            <person name="Buettner E."/>
        </authorList>
    </citation>
    <scope>NUCLEOTIDE SEQUENCE</scope>
    <source>
        <strain evidence="1">MPL23</strain>
    </source>
</reference>
<sequence>MAPSMRAVIVKDGKGPLENLYIGEIERPSPRHGEVLVKIKAFGLNRMDILQREGKYPLPPGAPETLGVEFSGTISEVGEGCKPMWKVGDAVIGLASGGAYAEYIRLPQANLMRKPPQLSWEEAASIPENFLLAYQALILIAQLRKGDDVLIHAGASGVGIAAIQLARLYGANTITATTSSKEKIDFVLQMPNGATHGVNYKTQDFSEEVKKITGGKGVDVVIDFVGQSHWHKNIASLARDGRMVLLGLLSGNIVKEFDIGPLLYKRLRIEGTTLRSRSESYQADLIAKFQDNVLDEITGEQWEWEDPHQHPRGVPLGENPGRAQDNGERFERR</sequence>
<protein>
    <submittedName>
        <fullName evidence="1">Uncharacterized protein</fullName>
    </submittedName>
</protein>
<gene>
    <name evidence="1" type="ORF">NM688_g7523</name>
</gene>
<organism evidence="1 2">
    <name type="scientific">Phlebia brevispora</name>
    <dbReference type="NCBI Taxonomy" id="194682"/>
    <lineage>
        <taxon>Eukaryota</taxon>
        <taxon>Fungi</taxon>
        <taxon>Dikarya</taxon>
        <taxon>Basidiomycota</taxon>
        <taxon>Agaricomycotina</taxon>
        <taxon>Agaricomycetes</taxon>
        <taxon>Polyporales</taxon>
        <taxon>Meruliaceae</taxon>
        <taxon>Phlebia</taxon>
    </lineage>
</organism>
<name>A0ACC1S4B0_9APHY</name>